<dbReference type="Pfam" id="PF02036">
    <property type="entry name" value="SCP2"/>
    <property type="match status" value="1"/>
</dbReference>
<protein>
    <submittedName>
        <fullName evidence="2">SCP2 sterol-binding domain-containing protein</fullName>
    </submittedName>
</protein>
<organism evidence="2 3">
    <name type="scientific">Chelativorans salis</name>
    <dbReference type="NCBI Taxonomy" id="2978478"/>
    <lineage>
        <taxon>Bacteria</taxon>
        <taxon>Pseudomonadati</taxon>
        <taxon>Pseudomonadota</taxon>
        <taxon>Alphaproteobacteria</taxon>
        <taxon>Hyphomicrobiales</taxon>
        <taxon>Phyllobacteriaceae</taxon>
        <taxon>Chelativorans</taxon>
    </lineage>
</organism>
<gene>
    <name evidence="2" type="ORF">N5A92_21240</name>
</gene>
<proteinExistence type="predicted"/>
<dbReference type="SUPFAM" id="SSF55718">
    <property type="entry name" value="SCP-like"/>
    <property type="match status" value="1"/>
</dbReference>
<dbReference type="RefSeq" id="WP_260906115.1">
    <property type="nucleotide sequence ID" value="NZ_JAOCZP010000008.1"/>
</dbReference>
<dbReference type="InterPro" id="IPR003033">
    <property type="entry name" value="SCP2_sterol-bd_dom"/>
</dbReference>
<dbReference type="EMBL" id="JAOCZP010000008">
    <property type="protein sequence ID" value="MCT7377547.1"/>
    <property type="molecule type" value="Genomic_DNA"/>
</dbReference>
<accession>A0ABT2LUL1</accession>
<evidence type="ECO:0000259" key="1">
    <source>
        <dbReference type="Pfam" id="PF02036"/>
    </source>
</evidence>
<dbReference type="InterPro" id="IPR036527">
    <property type="entry name" value="SCP2_sterol-bd_dom_sf"/>
</dbReference>
<feature type="domain" description="SCP2" evidence="1">
    <location>
        <begin position="23"/>
        <end position="93"/>
    </location>
</feature>
<reference evidence="2 3" key="1">
    <citation type="submission" date="2022-09" db="EMBL/GenBank/DDBJ databases">
        <title>Chelativorans salina sp. nov., a novel slightly halophilic bacterium isolated from a saline lake sediment enrichment.</title>
        <authorList>
            <person name="Gao L."/>
            <person name="Fang B.-Z."/>
            <person name="Li W.-J."/>
        </authorList>
    </citation>
    <scope>NUCLEOTIDE SEQUENCE [LARGE SCALE GENOMIC DNA]</scope>
    <source>
        <strain evidence="2 3">EGI FJ00035</strain>
    </source>
</reference>
<dbReference type="Proteomes" id="UP001320831">
    <property type="component" value="Unassembled WGS sequence"/>
</dbReference>
<sequence>MGMDEIAGKMQERVAGSDFASSVKFDCGADGAIVVDGKTVSLSGAGADCIITLAKEDLEAMIAGDLDPTSAFMQGKLKVDGDMTVAMQLGQLL</sequence>
<evidence type="ECO:0000313" key="2">
    <source>
        <dbReference type="EMBL" id="MCT7377547.1"/>
    </source>
</evidence>
<keyword evidence="3" id="KW-1185">Reference proteome</keyword>
<name>A0ABT2LUL1_9HYPH</name>
<dbReference type="Gene3D" id="3.30.1050.10">
    <property type="entry name" value="SCP2 sterol-binding domain"/>
    <property type="match status" value="1"/>
</dbReference>
<comment type="caution">
    <text evidence="2">The sequence shown here is derived from an EMBL/GenBank/DDBJ whole genome shotgun (WGS) entry which is preliminary data.</text>
</comment>
<evidence type="ECO:0000313" key="3">
    <source>
        <dbReference type="Proteomes" id="UP001320831"/>
    </source>
</evidence>